<evidence type="ECO:0000256" key="2">
    <source>
        <dbReference type="SAM" id="MobiDB-lite"/>
    </source>
</evidence>
<dbReference type="Proteomes" id="UP001152533">
    <property type="component" value="Unassembled WGS sequence"/>
</dbReference>
<dbReference type="Gene3D" id="3.40.50.1110">
    <property type="entry name" value="SGNH hydrolase"/>
    <property type="match status" value="1"/>
</dbReference>
<dbReference type="Pfam" id="PF13472">
    <property type="entry name" value="Lipase_GDSL_2"/>
    <property type="match status" value="1"/>
</dbReference>
<dbReference type="InterPro" id="IPR036514">
    <property type="entry name" value="SGNH_hydro_sf"/>
</dbReference>
<dbReference type="InterPro" id="IPR013517">
    <property type="entry name" value="FG-GAP"/>
</dbReference>
<evidence type="ECO:0000313" key="5">
    <source>
        <dbReference type="EMBL" id="CAI0644085.1"/>
    </source>
</evidence>
<evidence type="ECO:0000259" key="4">
    <source>
        <dbReference type="Pfam" id="PF13472"/>
    </source>
</evidence>
<evidence type="ECO:0000256" key="3">
    <source>
        <dbReference type="SAM" id="SignalP"/>
    </source>
</evidence>
<keyword evidence="1 3" id="KW-0732">Signal</keyword>
<feature type="signal peptide" evidence="3">
    <location>
        <begin position="1"/>
        <end position="28"/>
    </location>
</feature>
<protein>
    <recommendedName>
        <fullName evidence="4">SGNH hydrolase-type esterase domain-containing protein</fullName>
    </recommendedName>
</protein>
<dbReference type="PANTHER" id="PTHR30383:SF31">
    <property type="entry name" value="SGNH HYDROLASE-TYPE ESTERASE DOMAIN-CONTAINING PROTEIN-RELATED"/>
    <property type="match status" value="1"/>
</dbReference>
<dbReference type="EMBL" id="CAMGZC010000144">
    <property type="protein sequence ID" value="CAI0644085.1"/>
    <property type="molecule type" value="Genomic_DNA"/>
</dbReference>
<feature type="compositionally biased region" description="Acidic residues" evidence="2">
    <location>
        <begin position="946"/>
        <end position="958"/>
    </location>
</feature>
<name>A0A9W4WCE6_9PEZI</name>
<dbReference type="InterPro" id="IPR013830">
    <property type="entry name" value="SGNH_hydro"/>
</dbReference>
<dbReference type="Pfam" id="PF13517">
    <property type="entry name" value="FG-GAP_3"/>
    <property type="match status" value="2"/>
</dbReference>
<gene>
    <name evidence="5" type="ORF">CGXH109_LOCUS31968</name>
</gene>
<reference evidence="5" key="1">
    <citation type="submission" date="2022-08" db="EMBL/GenBank/DDBJ databases">
        <authorList>
            <person name="Giroux E."/>
            <person name="Giroux E."/>
        </authorList>
    </citation>
    <scope>NUCLEOTIDE SEQUENCE</scope>
    <source>
        <strain evidence="5">H1091258</strain>
    </source>
</reference>
<dbReference type="GO" id="GO:0004622">
    <property type="term" value="F:phosphatidylcholine lysophospholipase activity"/>
    <property type="evidence" value="ECO:0007669"/>
    <property type="project" value="TreeGrafter"/>
</dbReference>
<evidence type="ECO:0000256" key="1">
    <source>
        <dbReference type="ARBA" id="ARBA00022729"/>
    </source>
</evidence>
<keyword evidence="6" id="KW-1185">Reference proteome</keyword>
<dbReference type="PANTHER" id="PTHR30383">
    <property type="entry name" value="THIOESTERASE 1/PROTEASE 1/LYSOPHOSPHOLIPASE L1"/>
    <property type="match status" value="1"/>
</dbReference>
<feature type="domain" description="SGNH hydrolase-type esterase" evidence="4">
    <location>
        <begin position="82"/>
        <end position="260"/>
    </location>
</feature>
<dbReference type="SUPFAM" id="SSF52266">
    <property type="entry name" value="SGNH hydrolase"/>
    <property type="match status" value="1"/>
</dbReference>
<sequence>MGMMQSLPRFLKLLLLWLFLGPLHGTFAYPYHHDRPEDHEGVGLFNQTQHFAEFGYSPVKSRADKPELRILPLGASIVFEVGSSTGNGFRKPLRDALRYDGFEVNMVGTRHSGDMQDWDNEATSGAIVSEIRSYLKGSLAYKPNVVVINGGTNDCNRNIDVNNIGERMRLILNDIWGAPDMADTCVMLSTILPTADATGALNRITANQQYRLLTEQLTASGKCIYMADMDPDEPNIAHNWIALGADIGGDGIHPNDQGHKKMASVFYDAIMEAVSDDKIKNPAAIAKTGTTGCDKTFGNGVYAGGLTQRGSGWDDGTYKHASEYGGLLFSVTSDWDRDQWRFARLFTRDRDDLLGWFEKSAGVHAYGVWKNNGNGKFDKIADLDPDLFCNPRGVRFIDMNADGLDDLVCIDPDGNLYLSINQGDGSASKPPTFKRVSATAKIKDTEDFKQDRIVLADIDGDGRGDYCHLDDGGNVWCWRIGWVDDIPEYWQALGLRFTAKGMGDVHGVRFEDINGDGRDDWLWVDNDGVTYTWTSARSCASGTLGDGLNVAWRQGFNGDATSGPTHMGMANFGKKDTNIRNRIHFGRIFGEPQAFSLLGQQDYIYMEHSNTTDGKHKFDVHVWKNVARGGTKLLADGNKYCNMLGHTDGRMDYVWVLSTGRMTLYPNAGKSQISGDESFWGPMTEEIWSPQKWIFKDADRRDLHLVDWDGDGACDIVYTDPDKNNSPQVWLNTYPLTGRWDWTYVANPAPQVQCKERKGLGIHDLAVRFANIDGGKRGDYLCIKPNGYVSGWVHKDDGTWEDVGQVKFQEGKDRANLRWADVNGDGKDDMLWVDKFNGDGYVWYNGGRGDRGDLGGSLYFWRKISDPVYDGNHAGTCMYYPDLDGNGRADMHSIIGTFNNQAETWFNPSCAMTDRTGDDGDIGNPNLPVQPGSSNGGGGDGGDSSGGEDYDPNPDDDNTLPVCDETFDNFDKLVEASDDIPDTCAAQDVLQVGQATLQAAVKRYDEIMKGDYDKYFQIYADYLVQNSADTLEKFMRDNGADYFYCDVREQYTCCAGCDRIGLYGDTCKHCVDECPIKSPWGDAQNVWWDTFAETCPPNEDLGIGTVKDKTIFWKLREKDKNNFWGEVTATVGAPEEKLPIVPRQQIVQWSESTDMSCVIAQSRDPDNLPENCYNTKHWYDAPIVKDFKASDVVNPKEVVQKALGDSTVLIDALAATLMEIKTYMYTDDTIDVSDAVILPILMIQHSLSSMEDVVEMAKDIEKMEKTNFVVNLISSLLFVLPVASEILGTIGLAGFGRALIYVSEAGNAAMGIYSVVSEPKSAPLALFGAIMSVKSIRNANNMRNAVKARRAMGKQDIEGLSKVIASKLEDLDRIAARGELRLCGK</sequence>
<proteinExistence type="predicted"/>
<feature type="region of interest" description="Disordered" evidence="2">
    <location>
        <begin position="909"/>
        <end position="962"/>
    </location>
</feature>
<accession>A0A9W4WCE6</accession>
<feature type="compositionally biased region" description="Gly residues" evidence="2">
    <location>
        <begin position="934"/>
        <end position="945"/>
    </location>
</feature>
<dbReference type="InterPro" id="IPR051532">
    <property type="entry name" value="Ester_Hydrolysis_Enzymes"/>
</dbReference>
<evidence type="ECO:0000313" key="6">
    <source>
        <dbReference type="Proteomes" id="UP001152533"/>
    </source>
</evidence>
<organism evidence="5 6">
    <name type="scientific">Colletotrichum noveboracense</name>
    <dbReference type="NCBI Taxonomy" id="2664923"/>
    <lineage>
        <taxon>Eukaryota</taxon>
        <taxon>Fungi</taxon>
        <taxon>Dikarya</taxon>
        <taxon>Ascomycota</taxon>
        <taxon>Pezizomycotina</taxon>
        <taxon>Sordariomycetes</taxon>
        <taxon>Hypocreomycetidae</taxon>
        <taxon>Glomerellales</taxon>
        <taxon>Glomerellaceae</taxon>
        <taxon>Colletotrichum</taxon>
        <taxon>Colletotrichum gloeosporioides species complex</taxon>
    </lineage>
</organism>
<comment type="caution">
    <text evidence="5">The sequence shown here is derived from an EMBL/GenBank/DDBJ whole genome shotgun (WGS) entry which is preliminary data.</text>
</comment>
<dbReference type="InterPro" id="IPR028994">
    <property type="entry name" value="Integrin_alpha_N"/>
</dbReference>
<dbReference type="SUPFAM" id="SSF69318">
    <property type="entry name" value="Integrin alpha N-terminal domain"/>
    <property type="match status" value="2"/>
</dbReference>
<feature type="chain" id="PRO_5040721350" description="SGNH hydrolase-type esterase domain-containing protein" evidence="3">
    <location>
        <begin position="29"/>
        <end position="1385"/>
    </location>
</feature>